<comment type="caution">
    <text evidence="2">The sequence shown here is derived from an EMBL/GenBank/DDBJ whole genome shotgun (WGS) entry which is preliminary data.</text>
</comment>
<dbReference type="RefSeq" id="WP_281391184.1">
    <property type="nucleotide sequence ID" value="NZ_BAABEK010000124.1"/>
</dbReference>
<gene>
    <name evidence="2" type="ORF">FHR32_007993</name>
</gene>
<sequence>MRRTGAATITVKLLVTLALFAGSVPFYAVRRAAGGRRAGKVQR</sequence>
<name>A0A7W7S481_9ACTN</name>
<evidence type="ECO:0000256" key="1">
    <source>
        <dbReference type="SAM" id="Phobius"/>
    </source>
</evidence>
<dbReference type="Proteomes" id="UP000534286">
    <property type="component" value="Unassembled WGS sequence"/>
</dbReference>
<dbReference type="AlphaFoldDB" id="A0A7W7S481"/>
<dbReference type="EMBL" id="JACHJU010000005">
    <property type="protein sequence ID" value="MBB4943593.1"/>
    <property type="molecule type" value="Genomic_DNA"/>
</dbReference>
<keyword evidence="1" id="KW-0812">Transmembrane</keyword>
<feature type="transmembrane region" description="Helical" evidence="1">
    <location>
        <begin position="6"/>
        <end position="29"/>
    </location>
</feature>
<protein>
    <submittedName>
        <fullName evidence="2">Uncharacterized protein</fullName>
    </submittedName>
</protein>
<accession>A0A7W7S481</accession>
<evidence type="ECO:0000313" key="2">
    <source>
        <dbReference type="EMBL" id="MBB4943593.1"/>
    </source>
</evidence>
<reference evidence="2 3" key="1">
    <citation type="submission" date="2020-08" db="EMBL/GenBank/DDBJ databases">
        <title>Sequencing the genomes of 1000 actinobacteria strains.</title>
        <authorList>
            <person name="Klenk H.-P."/>
        </authorList>
    </citation>
    <scope>NUCLEOTIDE SEQUENCE [LARGE SCALE GENOMIC DNA]</scope>
    <source>
        <strain evidence="2 3">DSM 43023</strain>
    </source>
</reference>
<evidence type="ECO:0000313" key="3">
    <source>
        <dbReference type="Proteomes" id="UP000534286"/>
    </source>
</evidence>
<organism evidence="2 3">
    <name type="scientific">Streptosporangium album</name>
    <dbReference type="NCBI Taxonomy" id="47479"/>
    <lineage>
        <taxon>Bacteria</taxon>
        <taxon>Bacillati</taxon>
        <taxon>Actinomycetota</taxon>
        <taxon>Actinomycetes</taxon>
        <taxon>Streptosporangiales</taxon>
        <taxon>Streptosporangiaceae</taxon>
        <taxon>Streptosporangium</taxon>
    </lineage>
</organism>
<keyword evidence="1" id="KW-0472">Membrane</keyword>
<keyword evidence="3" id="KW-1185">Reference proteome</keyword>
<proteinExistence type="predicted"/>
<keyword evidence="1" id="KW-1133">Transmembrane helix</keyword>